<dbReference type="AlphaFoldDB" id="A0A2U2J0X7"/>
<evidence type="ECO:0008006" key="5">
    <source>
        <dbReference type="Google" id="ProtNLM"/>
    </source>
</evidence>
<evidence type="ECO:0000256" key="2">
    <source>
        <dbReference type="SAM" id="SignalP"/>
    </source>
</evidence>
<keyword evidence="2" id="KW-0732">Signal</keyword>
<evidence type="ECO:0000313" key="4">
    <source>
        <dbReference type="Proteomes" id="UP000245916"/>
    </source>
</evidence>
<accession>A0A2U2J0X7</accession>
<dbReference type="Proteomes" id="UP000245916">
    <property type="component" value="Unassembled WGS sequence"/>
</dbReference>
<keyword evidence="4" id="KW-1185">Reference proteome</keyword>
<dbReference type="RefSeq" id="WP_109270124.1">
    <property type="nucleotide sequence ID" value="NZ_QFFF01000001.1"/>
</dbReference>
<sequence>MSGAAFSIGKIIRTALAVLMMLAAFTPALAEVGCLEDSISHMEVAGDAHDEGGQVIENSFPDDGDRGSQPQPAHCAFNHGAHGSAIPVTAATSVDHSTDKETHLWSDARPLTATAPDGPYHPPQA</sequence>
<feature type="compositionally biased region" description="Basic and acidic residues" evidence="1">
    <location>
        <begin position="96"/>
        <end position="106"/>
    </location>
</feature>
<comment type="caution">
    <text evidence="3">The sequence shown here is derived from an EMBL/GenBank/DDBJ whole genome shotgun (WGS) entry which is preliminary data.</text>
</comment>
<evidence type="ECO:0000256" key="1">
    <source>
        <dbReference type="SAM" id="MobiDB-lite"/>
    </source>
</evidence>
<feature type="chain" id="PRO_5015676066" description="DUF2946 domain-containing protein" evidence="2">
    <location>
        <begin position="31"/>
        <end position="125"/>
    </location>
</feature>
<feature type="signal peptide" evidence="2">
    <location>
        <begin position="1"/>
        <end position="30"/>
    </location>
</feature>
<evidence type="ECO:0000313" key="3">
    <source>
        <dbReference type="EMBL" id="PWG01984.1"/>
    </source>
</evidence>
<feature type="region of interest" description="Disordered" evidence="1">
    <location>
        <begin position="45"/>
        <end position="125"/>
    </location>
</feature>
<reference evidence="3 4" key="1">
    <citation type="submission" date="2018-05" db="EMBL/GenBank/DDBJ databases">
        <title>Genome of Sphingosinicella humi QZX222.</title>
        <authorList>
            <person name="Qiao Z."/>
            <person name="Wang G."/>
        </authorList>
    </citation>
    <scope>NUCLEOTIDE SEQUENCE [LARGE SCALE GENOMIC DNA]</scope>
    <source>
        <strain evidence="3 4">QZX222</strain>
    </source>
</reference>
<organism evidence="3 4">
    <name type="scientific">Allosphingosinicella humi</name>
    <dbReference type="NCBI Taxonomy" id="2068657"/>
    <lineage>
        <taxon>Bacteria</taxon>
        <taxon>Pseudomonadati</taxon>
        <taxon>Pseudomonadota</taxon>
        <taxon>Alphaproteobacteria</taxon>
        <taxon>Sphingomonadales</taxon>
        <taxon>Sphingomonadaceae</taxon>
        <taxon>Allosphingosinicella</taxon>
    </lineage>
</organism>
<dbReference type="OrthoDB" id="9884831at2"/>
<proteinExistence type="predicted"/>
<name>A0A2U2J0X7_9SPHN</name>
<dbReference type="EMBL" id="QFFF01000001">
    <property type="protein sequence ID" value="PWG01984.1"/>
    <property type="molecule type" value="Genomic_DNA"/>
</dbReference>
<gene>
    <name evidence="3" type="ORF">DF286_03215</name>
</gene>
<protein>
    <recommendedName>
        <fullName evidence="5">DUF2946 domain-containing protein</fullName>
    </recommendedName>
</protein>